<sequence>MSRPEVTVAGTLNIHNASGRIEHMTPVNQYHVLKKTEKPVTRGKHQQNNDKLHGKNRIKIQYDKDIVVQD</sequence>
<dbReference type="Proteomes" id="UP000516437">
    <property type="component" value="Chromosome 7"/>
</dbReference>
<evidence type="ECO:0000256" key="1">
    <source>
        <dbReference type="SAM" id="MobiDB-lite"/>
    </source>
</evidence>
<dbReference type="EMBL" id="RXIC02000025">
    <property type="protein sequence ID" value="KAB1207815.1"/>
    <property type="molecule type" value="Genomic_DNA"/>
</dbReference>
<gene>
    <name evidence="2" type="ORF">CJ030_MR7G024834</name>
</gene>
<evidence type="ECO:0000313" key="3">
    <source>
        <dbReference type="Proteomes" id="UP000516437"/>
    </source>
</evidence>
<proteinExistence type="predicted"/>
<protein>
    <submittedName>
        <fullName evidence="2">Uncharacterized protein</fullName>
    </submittedName>
</protein>
<name>A0A6A1V5Y6_9ROSI</name>
<keyword evidence="3" id="KW-1185">Reference proteome</keyword>
<reference evidence="2 3" key="1">
    <citation type="journal article" date="2019" name="Plant Biotechnol. J.">
        <title>The red bayberry genome and genetic basis of sex determination.</title>
        <authorList>
            <person name="Jia H.M."/>
            <person name="Jia H.J."/>
            <person name="Cai Q.L."/>
            <person name="Wang Y."/>
            <person name="Zhao H.B."/>
            <person name="Yang W.F."/>
            <person name="Wang G.Y."/>
            <person name="Li Y.H."/>
            <person name="Zhan D.L."/>
            <person name="Shen Y.T."/>
            <person name="Niu Q.F."/>
            <person name="Chang L."/>
            <person name="Qiu J."/>
            <person name="Zhao L."/>
            <person name="Xie H.B."/>
            <person name="Fu W.Y."/>
            <person name="Jin J."/>
            <person name="Li X.W."/>
            <person name="Jiao Y."/>
            <person name="Zhou C.C."/>
            <person name="Tu T."/>
            <person name="Chai C.Y."/>
            <person name="Gao J.L."/>
            <person name="Fan L.J."/>
            <person name="van de Weg E."/>
            <person name="Wang J.Y."/>
            <person name="Gao Z.S."/>
        </authorList>
    </citation>
    <scope>NUCLEOTIDE SEQUENCE [LARGE SCALE GENOMIC DNA]</scope>
    <source>
        <tissue evidence="2">Leaves</tissue>
    </source>
</reference>
<organism evidence="2 3">
    <name type="scientific">Morella rubra</name>
    <name type="common">Chinese bayberry</name>
    <dbReference type="NCBI Taxonomy" id="262757"/>
    <lineage>
        <taxon>Eukaryota</taxon>
        <taxon>Viridiplantae</taxon>
        <taxon>Streptophyta</taxon>
        <taxon>Embryophyta</taxon>
        <taxon>Tracheophyta</taxon>
        <taxon>Spermatophyta</taxon>
        <taxon>Magnoliopsida</taxon>
        <taxon>eudicotyledons</taxon>
        <taxon>Gunneridae</taxon>
        <taxon>Pentapetalae</taxon>
        <taxon>rosids</taxon>
        <taxon>fabids</taxon>
        <taxon>Fagales</taxon>
        <taxon>Myricaceae</taxon>
        <taxon>Morella</taxon>
    </lineage>
</organism>
<accession>A0A6A1V5Y6</accession>
<feature type="region of interest" description="Disordered" evidence="1">
    <location>
        <begin position="37"/>
        <end position="57"/>
    </location>
</feature>
<evidence type="ECO:0000313" key="2">
    <source>
        <dbReference type="EMBL" id="KAB1207815.1"/>
    </source>
</evidence>
<comment type="caution">
    <text evidence="2">The sequence shown here is derived from an EMBL/GenBank/DDBJ whole genome shotgun (WGS) entry which is preliminary data.</text>
</comment>
<dbReference type="AlphaFoldDB" id="A0A6A1V5Y6"/>